<evidence type="ECO:0000313" key="2">
    <source>
        <dbReference type="Proteomes" id="UP000799755"/>
    </source>
</evidence>
<accession>A0ACB6R419</accession>
<reference evidence="1" key="1">
    <citation type="journal article" date="2020" name="Stud. Mycol.">
        <title>101 Dothideomycetes genomes: a test case for predicting lifestyles and emergence of pathogens.</title>
        <authorList>
            <person name="Haridas S."/>
            <person name="Albert R."/>
            <person name="Binder M."/>
            <person name="Bloem J."/>
            <person name="Labutti K."/>
            <person name="Salamov A."/>
            <person name="Andreopoulos B."/>
            <person name="Baker S."/>
            <person name="Barry K."/>
            <person name="Bills G."/>
            <person name="Bluhm B."/>
            <person name="Cannon C."/>
            <person name="Castanera R."/>
            <person name="Culley D."/>
            <person name="Daum C."/>
            <person name="Ezra D."/>
            <person name="Gonzalez J."/>
            <person name="Henrissat B."/>
            <person name="Kuo A."/>
            <person name="Liang C."/>
            <person name="Lipzen A."/>
            <person name="Lutzoni F."/>
            <person name="Magnuson J."/>
            <person name="Mondo S."/>
            <person name="Nolan M."/>
            <person name="Ohm R."/>
            <person name="Pangilinan J."/>
            <person name="Park H.-J."/>
            <person name="Ramirez L."/>
            <person name="Alfaro M."/>
            <person name="Sun H."/>
            <person name="Tritt A."/>
            <person name="Yoshinaga Y."/>
            <person name="Zwiers L.-H."/>
            <person name="Turgeon B."/>
            <person name="Goodwin S."/>
            <person name="Spatafora J."/>
            <person name="Crous P."/>
            <person name="Grigoriev I."/>
        </authorList>
    </citation>
    <scope>NUCLEOTIDE SEQUENCE</scope>
    <source>
        <strain evidence="1">ATCC 200398</strain>
    </source>
</reference>
<gene>
    <name evidence="1" type="ORF">BDR25DRAFT_256887</name>
</gene>
<evidence type="ECO:0000313" key="1">
    <source>
        <dbReference type="EMBL" id="KAF2473891.1"/>
    </source>
</evidence>
<comment type="caution">
    <text evidence="1">The sequence shown here is derived from an EMBL/GenBank/DDBJ whole genome shotgun (WGS) entry which is preliminary data.</text>
</comment>
<organism evidence="1 2">
    <name type="scientific">Lindgomyces ingoldianus</name>
    <dbReference type="NCBI Taxonomy" id="673940"/>
    <lineage>
        <taxon>Eukaryota</taxon>
        <taxon>Fungi</taxon>
        <taxon>Dikarya</taxon>
        <taxon>Ascomycota</taxon>
        <taxon>Pezizomycotina</taxon>
        <taxon>Dothideomycetes</taxon>
        <taxon>Pleosporomycetidae</taxon>
        <taxon>Pleosporales</taxon>
        <taxon>Lindgomycetaceae</taxon>
        <taxon>Lindgomyces</taxon>
    </lineage>
</organism>
<keyword evidence="2" id="KW-1185">Reference proteome</keyword>
<dbReference type="Proteomes" id="UP000799755">
    <property type="component" value="Unassembled WGS sequence"/>
</dbReference>
<dbReference type="EMBL" id="MU003499">
    <property type="protein sequence ID" value="KAF2473891.1"/>
    <property type="molecule type" value="Genomic_DNA"/>
</dbReference>
<protein>
    <submittedName>
        <fullName evidence="1">Uncharacterized protein</fullName>
    </submittedName>
</protein>
<name>A0ACB6R419_9PLEO</name>
<proteinExistence type="predicted"/>
<sequence length="1857" mass="205328">MSASNGSSWHTANGAALPFRPPTVEEALPYSPFSSIVPFSSDIIPFPSAKPPTPPTTLTPEQQDAAKKAVGILDAEIRGPLHNSQHLQPTLLELQSLLNPADLSQFRFKSQLVTPPPDSPTSKSVTNGSTNPKIPALSYFANMLLKNTDVSHLHSGNVSAGYTRPNQVSLKQSSFQPPARSITKPVPVTTDHPSYNQTSSVQFQSSPSSPSASTTSQRTTNTPTRPGPAVIISKQPSAQREEYQRYDHIQTDDGLSKKRKREGNEADNEALSMRSQQREIADQKTNELLALIATISEAKEFGDESGMFATITTDESEFSVLESDTLKRLSTAVMNVIRSGTFPNLPREEILRIQALIEPSIAATSRLSTDPTEGETQDWLSSLEKANSGLRACRLVLETMTKGGDEQRICSEDLVRIIIAALKHILDSCLIPIVESRRQGSSSELFDLASQAKNAINPSLTLCGTVLGLLAKLIGKVTLTETALTPIEYVSTGIIFVQNGENEKESALGIQKFELFRSKAMDVLAQIFACHLDQRSFILNEILSNLEKLPEKRGSARQFKLAHGVPIMLVSALFMRIVQAAASKTTQEKRTNIQAKAAGISEEEEEDSDYGKDNHSPTRKPKPTRDSQRVRGRLSQHLVEDSKSVATKIATFLVDRAISVSKSGDKPFRTLLDLFIEDFCNVLGSPEWPAAVVILRQLCARMYVVIPGNKESSVNDKFMALTDVGIMACGITEFRSRMKHHRRTLDVSQSEISDELVRLADDVFSNGINNKDLLAFDGPHRIVLESLQDYMKVGSREDPHFQAVNGCHITYWDHAFCNAFLPTEGETEPLPRTIELLGRNLNKMVHNPEWLHDEFESQGPPISDSQSQLAAGIITMQDPFCQVFPRLVKHLIDNASSNPSPKLKSRAMTSLSQLIEKDPKTLDEQTFNALNTLVSDSSPMVRENVLAMISKCLEHNPSLERLCLKSVLQLVDDPATGPKKRAIKILKDMYLGSVPNERKLDIACHLLVPVLDDDKGVSDLTHQTLEDIWLAPPNAAARVDENQLRLDRRNRVSMLVQIVQKVEEIPNKLEAFESFFSSAVSNKAKNPTANFTICRELVADMVEGVIGTDLVAGENSQARILNTLSIFAKVSPRLFTSAQVQLLKPYVKDLATTDDLKDFRPTLVIFRHVFPALPSLQESFLEEVRSSLLPCTGKLANWAAQHSAYKSTLLDVAHCLWTVSPLVTNGVDKLLGLICSAMAQSQLLRSSTKNQALTAKDKLKIITYLLIMGVFGRVCDFDKHIDLFRGKLTTVLKRVPSKENSSKLLTEWKGNSVPILLQECVRPFTMQPWDMSVREHALGSLGEICQNSPSLFTRADVKQAFKLVFLNENYEDNTELRRVVLTQFREFFSTAERRSESGAEIAVGEGAVRGSDRLDSSFVASDNDTAPLHLGPAFLSDIVAIALGNPNDLALIATDIIISISRQGIVHPKECGPALVALSSSSNLQLASKATAEHQSIHLKNERMFEKEYMAAVALAFKYQRDVANDPHGARDKTFKPKLQRMNEVLKSGTPKIYKKFLMNMCKKMDFDLSKLDTSNPKHQAIVSDQIIDSVAEGGSHMHIPDVLLFARFCLENLGFFDYAHIDEVQVLILTIHDIVLKHTGPSVALAIENEISKPHLELEQPPVGLDINGEGSSTYQAPQNPTASPIPEARLRQITVASMILQMMWDTRAFLRKQWNMLGKITITTKDANKSAVKNNLISGKELWEKFENVMSALENTESMTRQCLAFGRLIEVDLEAKVGDEDLDASEQLARAAAGYETPDDNGAEDDAPPTSGRGRKRKSESRSSNTPKKPRGRLTGSKVKKTNSRTPEGDDDWD</sequence>